<dbReference type="Gene3D" id="1.20.1280.50">
    <property type="match status" value="1"/>
</dbReference>
<name>A0A371DB80_9APHY</name>
<dbReference type="Proteomes" id="UP000256964">
    <property type="component" value="Unassembled WGS sequence"/>
</dbReference>
<protein>
    <submittedName>
        <fullName evidence="2">Uncharacterized protein</fullName>
    </submittedName>
</protein>
<dbReference type="AlphaFoldDB" id="A0A371DB80"/>
<dbReference type="EMBL" id="KZ857403">
    <property type="protein sequence ID" value="RDX49809.1"/>
    <property type="molecule type" value="Genomic_DNA"/>
</dbReference>
<organism evidence="2 3">
    <name type="scientific">Lentinus brumalis</name>
    <dbReference type="NCBI Taxonomy" id="2498619"/>
    <lineage>
        <taxon>Eukaryota</taxon>
        <taxon>Fungi</taxon>
        <taxon>Dikarya</taxon>
        <taxon>Basidiomycota</taxon>
        <taxon>Agaricomycotina</taxon>
        <taxon>Agaricomycetes</taxon>
        <taxon>Polyporales</taxon>
        <taxon>Polyporaceae</taxon>
        <taxon>Lentinus</taxon>
    </lineage>
</organism>
<keyword evidence="3" id="KW-1185">Reference proteome</keyword>
<proteinExistence type="predicted"/>
<dbReference type="STRING" id="139420.A0A371DB80"/>
<sequence length="560" mass="62949">MAVQRSLVLSEDLLIAVKEDLQMLSLHELIELDRHTAHITSLVRARVNTYAAVNKLPDELLAIIFEYALPWRNSGLHSRGYQKPSHKSDMLARIPLTHVCRRWRAAAVGTATLWTIIDEGLDHLQDVFLDRSGDATIQAVVRYTIDQPTGTHIARHAERLNDLFVIYPPANEESGLITELPFSVPNLECLTMYSSGTVGRGRINLETLDTIFPHGTPSLRRLVLWHLRRLPDVRYEQLTDLFISHGKRLPIIDLLRRCPALQNLALIDASVCGLPPSENENSDIQVELPNLRVLTLGTYKNPVAAVNLPKLLPVVAIPRGLTLRLVGSQATMLLALNDYDLHHMPIMSTLTAMTVDLRADGHCTLRASGPSASVLLDLPDFRMQRRDGLGEPCFVPLSAVEVVTYRTELRNKDLDMLLNCSLPSLRVVHFVDAYVAPRNPQEQLRYIDYDLQGGPDCDDYIEALSWVAEESPRLVEMEIWSSNVELPGKLDLPVHTDVPIRKVTFHYTGEDDAILEEVDLTRLRNRVPEVVLCTSPSEPEPSTTMPENEALQWEDSGEWS</sequence>
<dbReference type="OrthoDB" id="2754196at2759"/>
<feature type="region of interest" description="Disordered" evidence="1">
    <location>
        <begin position="535"/>
        <end position="560"/>
    </location>
</feature>
<gene>
    <name evidence="2" type="ORF">OH76DRAFT_513521</name>
</gene>
<reference evidence="2 3" key="1">
    <citation type="journal article" date="2018" name="Biotechnol. Biofuels">
        <title>Integrative visual omics of the white-rot fungus Polyporus brumalis exposes the biotechnological potential of its oxidative enzymes for delignifying raw plant biomass.</title>
        <authorList>
            <person name="Miyauchi S."/>
            <person name="Rancon A."/>
            <person name="Drula E."/>
            <person name="Hage H."/>
            <person name="Chaduli D."/>
            <person name="Favel A."/>
            <person name="Grisel S."/>
            <person name="Henrissat B."/>
            <person name="Herpoel-Gimbert I."/>
            <person name="Ruiz-Duenas F.J."/>
            <person name="Chevret D."/>
            <person name="Hainaut M."/>
            <person name="Lin J."/>
            <person name="Wang M."/>
            <person name="Pangilinan J."/>
            <person name="Lipzen A."/>
            <person name="Lesage-Meessen L."/>
            <person name="Navarro D."/>
            <person name="Riley R."/>
            <person name="Grigoriev I.V."/>
            <person name="Zhou S."/>
            <person name="Raouche S."/>
            <person name="Rosso M.N."/>
        </authorList>
    </citation>
    <scope>NUCLEOTIDE SEQUENCE [LARGE SCALE GENOMIC DNA]</scope>
    <source>
        <strain evidence="2 3">BRFM 1820</strain>
    </source>
</reference>
<dbReference type="SUPFAM" id="SSF52058">
    <property type="entry name" value="L domain-like"/>
    <property type="match status" value="1"/>
</dbReference>
<evidence type="ECO:0000313" key="3">
    <source>
        <dbReference type="Proteomes" id="UP000256964"/>
    </source>
</evidence>
<accession>A0A371DB80</accession>
<feature type="compositionally biased region" description="Low complexity" evidence="1">
    <location>
        <begin position="535"/>
        <end position="547"/>
    </location>
</feature>
<evidence type="ECO:0000256" key="1">
    <source>
        <dbReference type="SAM" id="MobiDB-lite"/>
    </source>
</evidence>
<evidence type="ECO:0000313" key="2">
    <source>
        <dbReference type="EMBL" id="RDX49809.1"/>
    </source>
</evidence>